<dbReference type="GO" id="GO:0005886">
    <property type="term" value="C:plasma membrane"/>
    <property type="evidence" value="ECO:0007669"/>
    <property type="project" value="UniProtKB-SubCell"/>
</dbReference>
<evidence type="ECO:0000256" key="7">
    <source>
        <dbReference type="ARBA" id="ARBA00023136"/>
    </source>
</evidence>
<comment type="similarity">
    <text evidence="9">Belongs to the MscL family.</text>
</comment>
<proteinExistence type="inferred from homology"/>
<protein>
    <recommendedName>
        <fullName evidence="9">Large-conductance mechanosensitive channel</fullName>
    </recommendedName>
</protein>
<evidence type="ECO:0000313" key="11">
    <source>
        <dbReference type="EMBL" id="PRZ18457.1"/>
    </source>
</evidence>
<comment type="subunit">
    <text evidence="9">Homopentamer.</text>
</comment>
<dbReference type="EMBL" id="PVTY01000002">
    <property type="protein sequence ID" value="PRZ18457.1"/>
    <property type="molecule type" value="Genomic_DNA"/>
</dbReference>
<dbReference type="NCBIfam" id="TIGR00220">
    <property type="entry name" value="mscL"/>
    <property type="match status" value="1"/>
</dbReference>
<comment type="subcellular location">
    <subcellularLocation>
        <location evidence="9">Cell membrane</location>
        <topology evidence="9">Multi-pass membrane protein</topology>
    </subcellularLocation>
    <subcellularLocation>
        <location evidence="1">Membrane</location>
        <topology evidence="1">Multi-pass membrane protein</topology>
    </subcellularLocation>
</comment>
<feature type="region of interest" description="Disordered" evidence="10">
    <location>
        <begin position="144"/>
        <end position="176"/>
    </location>
</feature>
<evidence type="ECO:0000256" key="6">
    <source>
        <dbReference type="ARBA" id="ARBA00023065"/>
    </source>
</evidence>
<dbReference type="PANTHER" id="PTHR30266">
    <property type="entry name" value="MECHANOSENSITIVE CHANNEL MSCL"/>
    <property type="match status" value="1"/>
</dbReference>
<evidence type="ECO:0000256" key="3">
    <source>
        <dbReference type="ARBA" id="ARBA00022475"/>
    </source>
</evidence>
<keyword evidence="5 9" id="KW-1133">Transmembrane helix</keyword>
<accession>A0A2T0YS46</accession>
<evidence type="ECO:0000256" key="9">
    <source>
        <dbReference type="HAMAP-Rule" id="MF_00115"/>
    </source>
</evidence>
<dbReference type="InterPro" id="IPR037673">
    <property type="entry name" value="MSC/AndL"/>
</dbReference>
<dbReference type="InterPro" id="IPR001185">
    <property type="entry name" value="MS_channel"/>
</dbReference>
<dbReference type="PRINTS" id="PR01264">
    <property type="entry name" value="MECHCHANNEL"/>
</dbReference>
<dbReference type="InterPro" id="IPR036019">
    <property type="entry name" value="MscL_channel"/>
</dbReference>
<evidence type="ECO:0000313" key="12">
    <source>
        <dbReference type="Proteomes" id="UP000238217"/>
    </source>
</evidence>
<dbReference type="OrthoDB" id="9810350at2"/>
<evidence type="ECO:0000256" key="5">
    <source>
        <dbReference type="ARBA" id="ARBA00022989"/>
    </source>
</evidence>
<evidence type="ECO:0000256" key="8">
    <source>
        <dbReference type="ARBA" id="ARBA00023303"/>
    </source>
</evidence>
<dbReference type="PANTHER" id="PTHR30266:SF2">
    <property type="entry name" value="LARGE-CONDUCTANCE MECHANOSENSITIVE CHANNEL"/>
    <property type="match status" value="1"/>
</dbReference>
<feature type="transmembrane region" description="Helical" evidence="9">
    <location>
        <begin position="67"/>
        <end position="92"/>
    </location>
</feature>
<reference evidence="11 12" key="1">
    <citation type="submission" date="2018-03" db="EMBL/GenBank/DDBJ databases">
        <title>Comparative analysis of microorganisms from saline springs in Andes Mountain Range, Colombia.</title>
        <authorList>
            <person name="Rubin E."/>
        </authorList>
    </citation>
    <scope>NUCLEOTIDE SEQUENCE [LARGE SCALE GENOMIC DNA]</scope>
    <source>
        <strain evidence="11 12">CG 35</strain>
    </source>
</reference>
<dbReference type="RefSeq" id="WP_106121819.1">
    <property type="nucleotide sequence ID" value="NZ_PVTY01000002.1"/>
</dbReference>
<dbReference type="HAMAP" id="MF_00115">
    <property type="entry name" value="MscL"/>
    <property type="match status" value="1"/>
</dbReference>
<keyword evidence="6 9" id="KW-0406">Ion transport</keyword>
<keyword evidence="3 9" id="KW-1003">Cell membrane</keyword>
<dbReference type="Pfam" id="PF01741">
    <property type="entry name" value="MscL"/>
    <property type="match status" value="1"/>
</dbReference>
<dbReference type="GO" id="GO:0008381">
    <property type="term" value="F:mechanosensitive monoatomic ion channel activity"/>
    <property type="evidence" value="ECO:0007669"/>
    <property type="project" value="UniProtKB-UniRule"/>
</dbReference>
<comment type="caution">
    <text evidence="11">The sequence shown here is derived from an EMBL/GenBank/DDBJ whole genome shotgun (WGS) entry which is preliminary data.</text>
</comment>
<dbReference type="AlphaFoldDB" id="A0A2T0YS46"/>
<keyword evidence="2 9" id="KW-0813">Transport</keyword>
<keyword evidence="8 9" id="KW-0407">Ion channel</keyword>
<dbReference type="SUPFAM" id="SSF81330">
    <property type="entry name" value="Gated mechanosensitive channel"/>
    <property type="match status" value="1"/>
</dbReference>
<name>A0A2T0YS46_9MICC</name>
<comment type="function">
    <text evidence="9">Channel that opens in response to stretch forces in the membrane lipid bilayer. May participate in the regulation of osmotic pressure changes within the cell.</text>
</comment>
<dbReference type="Gene3D" id="1.10.1200.120">
    <property type="entry name" value="Large-conductance mechanosensitive channel, MscL, domain 1"/>
    <property type="match status" value="1"/>
</dbReference>
<evidence type="ECO:0000256" key="4">
    <source>
        <dbReference type="ARBA" id="ARBA00022692"/>
    </source>
</evidence>
<keyword evidence="7 9" id="KW-0472">Membrane</keyword>
<feature type="transmembrane region" description="Helical" evidence="9">
    <location>
        <begin position="21"/>
        <end position="47"/>
    </location>
</feature>
<organism evidence="11 12">
    <name type="scientific">Nesterenkonia sandarakina</name>
    <dbReference type="NCBI Taxonomy" id="272918"/>
    <lineage>
        <taxon>Bacteria</taxon>
        <taxon>Bacillati</taxon>
        <taxon>Actinomycetota</taxon>
        <taxon>Actinomycetes</taxon>
        <taxon>Micrococcales</taxon>
        <taxon>Micrococcaceae</taxon>
        <taxon>Nesterenkonia</taxon>
    </lineage>
</organism>
<evidence type="ECO:0000256" key="2">
    <source>
        <dbReference type="ARBA" id="ARBA00022448"/>
    </source>
</evidence>
<feature type="compositionally biased region" description="Basic and acidic residues" evidence="10">
    <location>
        <begin position="167"/>
        <end position="176"/>
    </location>
</feature>
<sequence>MLKGFRHFITRGNVVDLATAVVIGTAFTAVVTALVEGVLMPLISALVGTPDFDDFAVVVLNDTPIRFGVLLTALVNFLLIAGAVYFVIIAPMTRMIEARERRSKAAPAVAEDENISLLREIRDQLKAQTEVTNPAFLASLAEAQRQAAEDADQQSTPGPRRHPVLGRAKDMVWGKD</sequence>
<evidence type="ECO:0000256" key="10">
    <source>
        <dbReference type="SAM" id="MobiDB-lite"/>
    </source>
</evidence>
<evidence type="ECO:0000256" key="1">
    <source>
        <dbReference type="ARBA" id="ARBA00004141"/>
    </source>
</evidence>
<keyword evidence="4 9" id="KW-0812">Transmembrane</keyword>
<keyword evidence="12" id="KW-1185">Reference proteome</keyword>
<dbReference type="Proteomes" id="UP000238217">
    <property type="component" value="Unassembled WGS sequence"/>
</dbReference>
<gene>
    <name evidence="9" type="primary">mscL</name>
    <name evidence="11" type="ORF">BCL67_102120</name>
</gene>